<dbReference type="InterPro" id="IPR036271">
    <property type="entry name" value="Tet_transcr_reg_TetR-rel_C_sf"/>
</dbReference>
<evidence type="ECO:0000313" key="7">
    <source>
        <dbReference type="EMBL" id="RMI40707.1"/>
    </source>
</evidence>
<reference evidence="7 8" key="1">
    <citation type="submission" date="2018-10" db="EMBL/GenBank/DDBJ databases">
        <title>Isolation, diversity and antifungal activity of actinobacteria from wheat.</title>
        <authorList>
            <person name="Han C."/>
        </authorList>
    </citation>
    <scope>NUCLEOTIDE SEQUENCE [LARGE SCALE GENOMIC DNA]</scope>
    <source>
        <strain evidence="7 8">NEAU-YY642</strain>
    </source>
</reference>
<dbReference type="AlphaFoldDB" id="A0A3M2LTH1"/>
<evidence type="ECO:0000256" key="1">
    <source>
        <dbReference type="ARBA" id="ARBA00023015"/>
    </source>
</evidence>
<dbReference type="InterPro" id="IPR050109">
    <property type="entry name" value="HTH-type_TetR-like_transc_reg"/>
</dbReference>
<evidence type="ECO:0000259" key="6">
    <source>
        <dbReference type="PROSITE" id="PS50977"/>
    </source>
</evidence>
<feature type="region of interest" description="Disordered" evidence="5">
    <location>
        <begin position="1"/>
        <end position="22"/>
    </location>
</feature>
<comment type="caution">
    <text evidence="7">The sequence shown here is derived from an EMBL/GenBank/DDBJ whole genome shotgun (WGS) entry which is preliminary data.</text>
</comment>
<dbReference type="GO" id="GO:0003700">
    <property type="term" value="F:DNA-binding transcription factor activity"/>
    <property type="evidence" value="ECO:0007669"/>
    <property type="project" value="TreeGrafter"/>
</dbReference>
<dbReference type="PANTHER" id="PTHR30055">
    <property type="entry name" value="HTH-TYPE TRANSCRIPTIONAL REGULATOR RUTR"/>
    <property type="match status" value="1"/>
</dbReference>
<dbReference type="SUPFAM" id="SSF46689">
    <property type="entry name" value="Homeodomain-like"/>
    <property type="match status" value="1"/>
</dbReference>
<dbReference type="GO" id="GO:0000976">
    <property type="term" value="F:transcription cis-regulatory region binding"/>
    <property type="evidence" value="ECO:0007669"/>
    <property type="project" value="TreeGrafter"/>
</dbReference>
<dbReference type="RefSeq" id="WP_122183895.1">
    <property type="nucleotide sequence ID" value="NZ_RFFJ01000054.1"/>
</dbReference>
<dbReference type="EMBL" id="RFFJ01000054">
    <property type="protein sequence ID" value="RMI40707.1"/>
    <property type="molecule type" value="Genomic_DNA"/>
</dbReference>
<dbReference type="Pfam" id="PF00440">
    <property type="entry name" value="TetR_N"/>
    <property type="match status" value="1"/>
</dbReference>
<accession>A0A3M2LTH1</accession>
<dbReference type="Pfam" id="PF21597">
    <property type="entry name" value="TetR_C_43"/>
    <property type="match status" value="1"/>
</dbReference>
<feature type="DNA-binding region" description="H-T-H motif" evidence="4">
    <location>
        <begin position="47"/>
        <end position="66"/>
    </location>
</feature>
<evidence type="ECO:0000256" key="3">
    <source>
        <dbReference type="ARBA" id="ARBA00023163"/>
    </source>
</evidence>
<dbReference type="PROSITE" id="PS50977">
    <property type="entry name" value="HTH_TETR_2"/>
    <property type="match status" value="1"/>
</dbReference>
<protein>
    <submittedName>
        <fullName evidence="7">TetR/AcrR family transcriptional regulator</fullName>
    </submittedName>
</protein>
<keyword evidence="3" id="KW-0804">Transcription</keyword>
<dbReference type="PRINTS" id="PR00455">
    <property type="entry name" value="HTHTETR"/>
</dbReference>
<sequence>MPATGPARPVAPPFTPTRPSRADARRNYDRLVAAADELFDEQGTDVPLDDVVRRAGLGSGTLYRHFPNRDALMAAVFWERIEVLCQEAESLLAEPESTQAFTAWLRKLIRLTMRRGLAAALAAGQRSTVSEVFLNQCHLALEGASTPLLARAQADGGIRPDLRADDLLTFAHTIASAAQRAPDGERHADQLLELLLEGLRTRAESSPS</sequence>
<dbReference type="InterPro" id="IPR009057">
    <property type="entry name" value="Homeodomain-like_sf"/>
</dbReference>
<keyword evidence="1" id="KW-0805">Transcription regulation</keyword>
<evidence type="ECO:0000313" key="8">
    <source>
        <dbReference type="Proteomes" id="UP000278673"/>
    </source>
</evidence>
<proteinExistence type="predicted"/>
<dbReference type="InterPro" id="IPR001647">
    <property type="entry name" value="HTH_TetR"/>
</dbReference>
<dbReference type="Proteomes" id="UP000278673">
    <property type="component" value="Unassembled WGS sequence"/>
</dbReference>
<feature type="domain" description="HTH tetR-type" evidence="6">
    <location>
        <begin position="25"/>
        <end position="84"/>
    </location>
</feature>
<dbReference type="SUPFAM" id="SSF48498">
    <property type="entry name" value="Tetracyclin repressor-like, C-terminal domain"/>
    <property type="match status" value="1"/>
</dbReference>
<keyword evidence="2 4" id="KW-0238">DNA-binding</keyword>
<dbReference type="InterPro" id="IPR049445">
    <property type="entry name" value="TetR_SbtR-like_C"/>
</dbReference>
<name>A0A3M2LTH1_9ACTN</name>
<gene>
    <name evidence="7" type="ORF">EBN88_12330</name>
</gene>
<keyword evidence="8" id="KW-1185">Reference proteome</keyword>
<organism evidence="7 8">
    <name type="scientific">Streptomyces triticirhizae</name>
    <dbReference type="NCBI Taxonomy" id="2483353"/>
    <lineage>
        <taxon>Bacteria</taxon>
        <taxon>Bacillati</taxon>
        <taxon>Actinomycetota</taxon>
        <taxon>Actinomycetes</taxon>
        <taxon>Kitasatosporales</taxon>
        <taxon>Streptomycetaceae</taxon>
        <taxon>Streptomyces</taxon>
    </lineage>
</organism>
<dbReference type="Gene3D" id="1.10.357.10">
    <property type="entry name" value="Tetracycline Repressor, domain 2"/>
    <property type="match status" value="1"/>
</dbReference>
<evidence type="ECO:0000256" key="5">
    <source>
        <dbReference type="SAM" id="MobiDB-lite"/>
    </source>
</evidence>
<evidence type="ECO:0000256" key="2">
    <source>
        <dbReference type="ARBA" id="ARBA00023125"/>
    </source>
</evidence>
<dbReference type="PANTHER" id="PTHR30055:SF234">
    <property type="entry name" value="HTH-TYPE TRANSCRIPTIONAL REGULATOR BETI"/>
    <property type="match status" value="1"/>
</dbReference>
<evidence type="ECO:0000256" key="4">
    <source>
        <dbReference type="PROSITE-ProRule" id="PRU00335"/>
    </source>
</evidence>